<name>A0A377Q7F8_9NEIS</name>
<evidence type="ECO:0000313" key="4">
    <source>
        <dbReference type="Proteomes" id="UP000295794"/>
    </source>
</evidence>
<evidence type="ECO:0000313" key="1">
    <source>
        <dbReference type="EMBL" id="STQ91196.1"/>
    </source>
</evidence>
<sequence>MQFDIYQVVLGCPVYSVDVRFTHVNQQQVRRSQLISDFKAVYKVSLEMKNDCF</sequence>
<dbReference type="AlphaFoldDB" id="A0A377Q7F8"/>
<dbReference type="Proteomes" id="UP000255108">
    <property type="component" value="Unassembled WGS sequence"/>
</dbReference>
<proteinExistence type="predicted"/>
<dbReference type="EMBL" id="SMBT01000003">
    <property type="protein sequence ID" value="TCU88733.1"/>
    <property type="molecule type" value="Genomic_DNA"/>
</dbReference>
<gene>
    <name evidence="2" type="ORF">EV682_103317</name>
    <name evidence="1" type="ORF">NCTC11159_02268</name>
</gene>
<organism evidence="1 3">
    <name type="scientific">Iodobacter fluviatilis</name>
    <dbReference type="NCBI Taxonomy" id="537"/>
    <lineage>
        <taxon>Bacteria</taxon>
        <taxon>Pseudomonadati</taxon>
        <taxon>Pseudomonadota</taxon>
        <taxon>Betaproteobacteria</taxon>
        <taxon>Neisseriales</taxon>
        <taxon>Chitinibacteraceae</taxon>
        <taxon>Iodobacter</taxon>
    </lineage>
</organism>
<accession>A0A377Q7F8</accession>
<dbReference type="EMBL" id="UGHR01000001">
    <property type="protein sequence ID" value="STQ91196.1"/>
    <property type="molecule type" value="Genomic_DNA"/>
</dbReference>
<protein>
    <submittedName>
        <fullName evidence="1">Uncharacterized protein</fullName>
    </submittedName>
</protein>
<keyword evidence="4" id="KW-1185">Reference proteome</keyword>
<evidence type="ECO:0000313" key="3">
    <source>
        <dbReference type="Proteomes" id="UP000255108"/>
    </source>
</evidence>
<dbReference type="Proteomes" id="UP000295794">
    <property type="component" value="Unassembled WGS sequence"/>
</dbReference>
<reference evidence="1 3" key="1">
    <citation type="submission" date="2018-06" db="EMBL/GenBank/DDBJ databases">
        <authorList>
            <consortium name="Pathogen Informatics"/>
            <person name="Doyle S."/>
        </authorList>
    </citation>
    <scope>NUCLEOTIDE SEQUENCE [LARGE SCALE GENOMIC DNA]</scope>
    <source>
        <strain evidence="1 3">NCTC11159</strain>
    </source>
</reference>
<evidence type="ECO:0000313" key="2">
    <source>
        <dbReference type="EMBL" id="TCU88733.1"/>
    </source>
</evidence>
<reference evidence="2 4" key="2">
    <citation type="submission" date="2019-03" db="EMBL/GenBank/DDBJ databases">
        <title>Genomic Encyclopedia of Type Strains, Phase IV (KMG-IV): sequencing the most valuable type-strain genomes for metagenomic binning, comparative biology and taxonomic classification.</title>
        <authorList>
            <person name="Goeker M."/>
        </authorList>
    </citation>
    <scope>NUCLEOTIDE SEQUENCE [LARGE SCALE GENOMIC DNA]</scope>
    <source>
        <strain evidence="2 4">DSM 3764</strain>
    </source>
</reference>